<name>M4RLC9_9ALTE</name>
<dbReference type="eggNOG" id="COG3547">
    <property type="taxonomic scope" value="Bacteria"/>
</dbReference>
<gene>
    <name evidence="1" type="ORF">C427_2331</name>
</gene>
<protein>
    <submittedName>
        <fullName evidence="1">Transposase, IS110 family protein</fullName>
    </submittedName>
</protein>
<dbReference type="AlphaFoldDB" id="M4RLC9"/>
<keyword evidence="2" id="KW-1185">Reference proteome</keyword>
<dbReference type="Proteomes" id="UP000011864">
    <property type="component" value="Chromosome"/>
</dbReference>
<sequence length="116" mass="13270">MLEWFSHRDTQLFSDFHIRWPSLTKIKRTKESTVRAFFNQRGGNAVSLLEQRILSINNAIPLTEDEAVVQSHELLITVLAQQFQTVIVAIKSFDSAIYELFNTMSDAPIFKSLPAT</sequence>
<dbReference type="KEGG" id="gps:C427_2331"/>
<evidence type="ECO:0000313" key="1">
    <source>
        <dbReference type="EMBL" id="AGH44440.1"/>
    </source>
</evidence>
<evidence type="ECO:0000313" key="2">
    <source>
        <dbReference type="Proteomes" id="UP000011864"/>
    </source>
</evidence>
<organism evidence="1 2">
    <name type="scientific">Paraglaciecola psychrophila 170</name>
    <dbReference type="NCBI Taxonomy" id="1129794"/>
    <lineage>
        <taxon>Bacteria</taxon>
        <taxon>Pseudomonadati</taxon>
        <taxon>Pseudomonadota</taxon>
        <taxon>Gammaproteobacteria</taxon>
        <taxon>Alteromonadales</taxon>
        <taxon>Alteromonadaceae</taxon>
        <taxon>Paraglaciecola</taxon>
    </lineage>
</organism>
<dbReference type="EMBL" id="CP003837">
    <property type="protein sequence ID" value="AGH44440.1"/>
    <property type="molecule type" value="Genomic_DNA"/>
</dbReference>
<accession>M4RLC9</accession>
<dbReference type="PATRIC" id="fig|1129794.4.peg.2308"/>
<proteinExistence type="predicted"/>
<dbReference type="HOGENOM" id="CLU_2094505_0_0_6"/>
<reference evidence="1 2" key="1">
    <citation type="journal article" date="2013" name="Genome Announc.">
        <title>Complete Genome Sequence of Glaciecola psychrophila Strain 170T.</title>
        <authorList>
            <person name="Yin J."/>
            <person name="Chen J."/>
            <person name="Liu G."/>
            <person name="Yu Y."/>
            <person name="Song L."/>
            <person name="Wang X."/>
            <person name="Qu X."/>
        </authorList>
    </citation>
    <scope>NUCLEOTIDE SEQUENCE [LARGE SCALE GENOMIC DNA]</scope>
    <source>
        <strain evidence="1 2">170</strain>
    </source>
</reference>